<reference evidence="2 3" key="1">
    <citation type="submission" date="2019-12" db="EMBL/GenBank/DDBJ databases">
        <title>Whole-genome analyses of novel actinobacteria.</title>
        <authorList>
            <person name="Sahin N."/>
            <person name="Saygin H."/>
        </authorList>
    </citation>
    <scope>NUCLEOTIDE SEQUENCE [LARGE SCALE GENOMIC DNA]</scope>
    <source>
        <strain evidence="2 3">KC615</strain>
    </source>
</reference>
<comment type="caution">
    <text evidence="2">The sequence shown here is derived from an EMBL/GenBank/DDBJ whole genome shotgun (WGS) entry which is preliminary data.</text>
</comment>
<keyword evidence="1" id="KW-0472">Membrane</keyword>
<evidence type="ECO:0000256" key="1">
    <source>
        <dbReference type="SAM" id="Phobius"/>
    </source>
</evidence>
<feature type="transmembrane region" description="Helical" evidence="1">
    <location>
        <begin position="106"/>
        <end position="127"/>
    </location>
</feature>
<accession>A0A6I4VS41</accession>
<gene>
    <name evidence="2" type="ORF">GSM42_08875</name>
</gene>
<keyword evidence="1" id="KW-1133">Transmembrane helix</keyword>
<dbReference type="EMBL" id="WUUL01000005">
    <property type="protein sequence ID" value="MXQ53833.1"/>
    <property type="molecule type" value="Genomic_DNA"/>
</dbReference>
<organism evidence="2 3">
    <name type="scientific">Shimazuella alba</name>
    <dbReference type="NCBI Taxonomy" id="2690964"/>
    <lineage>
        <taxon>Bacteria</taxon>
        <taxon>Bacillati</taxon>
        <taxon>Bacillota</taxon>
        <taxon>Bacilli</taxon>
        <taxon>Bacillales</taxon>
        <taxon>Thermoactinomycetaceae</taxon>
        <taxon>Shimazuella</taxon>
    </lineage>
</organism>
<dbReference type="AlphaFoldDB" id="A0A6I4VS41"/>
<evidence type="ECO:0000313" key="2">
    <source>
        <dbReference type="EMBL" id="MXQ53833.1"/>
    </source>
</evidence>
<dbReference type="RefSeq" id="WP_160801193.1">
    <property type="nucleotide sequence ID" value="NZ_WUUL01000005.1"/>
</dbReference>
<dbReference type="Proteomes" id="UP000430692">
    <property type="component" value="Unassembled WGS sequence"/>
</dbReference>
<feature type="transmembrane region" description="Helical" evidence="1">
    <location>
        <begin position="143"/>
        <end position="162"/>
    </location>
</feature>
<keyword evidence="3" id="KW-1185">Reference proteome</keyword>
<evidence type="ECO:0000313" key="3">
    <source>
        <dbReference type="Proteomes" id="UP000430692"/>
    </source>
</evidence>
<name>A0A6I4VS41_9BACL</name>
<protein>
    <submittedName>
        <fullName evidence="2">Uncharacterized protein</fullName>
    </submittedName>
</protein>
<sequence length="173" mass="19616">MKKFTLKRYNLTKAQVRKNCTDKEGNWLPGVLGILMIDKGINDRGEARGFLEVLEIPSDMIQLILEDIEPELVRNLQRVEQTQVKEGTEAKSSPTPDTKLQMATTIFAALLGIFFTTFPSILVSLIVTDKDLTGRVLTYLKEYFWVFPLGVVALVIGTVYVFRKIFSVKQSQK</sequence>
<keyword evidence="1" id="KW-0812">Transmembrane</keyword>
<proteinExistence type="predicted"/>